<dbReference type="Proteomes" id="UP000198649">
    <property type="component" value="Unassembled WGS sequence"/>
</dbReference>
<evidence type="ECO:0000313" key="2">
    <source>
        <dbReference type="EMBL" id="SFJ38846.1"/>
    </source>
</evidence>
<dbReference type="STRING" id="1005945.SAMN05216561_12834"/>
<dbReference type="InterPro" id="IPR003870">
    <property type="entry name" value="DUF222"/>
</dbReference>
<reference evidence="2 3" key="1">
    <citation type="submission" date="2016-10" db="EMBL/GenBank/DDBJ databases">
        <authorList>
            <person name="de Groot N.N."/>
        </authorList>
    </citation>
    <scope>NUCLEOTIDE SEQUENCE [LARGE SCALE GENOMIC DNA]</scope>
    <source>
        <strain evidence="2 3">CGMCC 1.11156</strain>
    </source>
</reference>
<evidence type="ECO:0000259" key="1">
    <source>
        <dbReference type="Pfam" id="PF02720"/>
    </source>
</evidence>
<evidence type="ECO:0000313" key="3">
    <source>
        <dbReference type="Proteomes" id="UP000198649"/>
    </source>
</evidence>
<feature type="domain" description="DUF222" evidence="1">
    <location>
        <begin position="49"/>
        <end position="236"/>
    </location>
</feature>
<accession>A0A1I3R0N5</accession>
<name>A0A1I3R0N5_9ACTN</name>
<dbReference type="AlphaFoldDB" id="A0A1I3R0N5"/>
<protein>
    <recommendedName>
        <fullName evidence="1">DUF222 domain-containing protein</fullName>
    </recommendedName>
</protein>
<keyword evidence="3" id="KW-1185">Reference proteome</keyword>
<sequence>MTTTGQHVDREHPILAAYAQLEAVLAGVAQSPAWSMGDLEAREALLADARVRSQLEGLGIRVLAHAHRTGAADSVGATSVASWLAHHTRVTAVEAHRRVKHAVAVEERHGPVEAALVAGDLRAGQAHEIVWAVDALPDEVDPAVRAQAREHLLAEAAHHDAKALRVLGKRVLDVVAPEAGEAQLAQQLDAEEKAAEAAQRFTMSDDGHGRTYGRFTLPTWKADFLRKALQAHASPPAARVVVRLRRGWVRRSVTTSPATRPRSSPTLVG</sequence>
<gene>
    <name evidence="2" type="ORF">SAMN05216561_12834</name>
</gene>
<dbReference type="EMBL" id="FOQG01000028">
    <property type="protein sequence ID" value="SFJ38846.1"/>
    <property type="molecule type" value="Genomic_DNA"/>
</dbReference>
<dbReference type="Pfam" id="PF02720">
    <property type="entry name" value="DUF222"/>
    <property type="match status" value="1"/>
</dbReference>
<dbReference type="RefSeq" id="WP_091117438.1">
    <property type="nucleotide sequence ID" value="NZ_BKAF01000040.1"/>
</dbReference>
<proteinExistence type="predicted"/>
<organism evidence="2 3">
    <name type="scientific">Nocardioides psychrotolerans</name>
    <dbReference type="NCBI Taxonomy" id="1005945"/>
    <lineage>
        <taxon>Bacteria</taxon>
        <taxon>Bacillati</taxon>
        <taxon>Actinomycetota</taxon>
        <taxon>Actinomycetes</taxon>
        <taxon>Propionibacteriales</taxon>
        <taxon>Nocardioidaceae</taxon>
        <taxon>Nocardioides</taxon>
    </lineage>
</organism>
<dbReference type="OrthoDB" id="3794436at2"/>